<dbReference type="OrthoDB" id="9898692at2759"/>
<dbReference type="Gene3D" id="4.10.410.20">
    <property type="match status" value="1"/>
</dbReference>
<dbReference type="InterPro" id="IPR018487">
    <property type="entry name" value="Hemopexin-like_repeat"/>
</dbReference>
<dbReference type="Pfam" id="PF01033">
    <property type="entry name" value="Somatomedin_B"/>
    <property type="match status" value="1"/>
</dbReference>
<feature type="region of interest" description="Disordered" evidence="7">
    <location>
        <begin position="74"/>
        <end position="107"/>
    </location>
</feature>
<dbReference type="Gene3D" id="2.110.10.10">
    <property type="entry name" value="Hemopexin-like domain"/>
    <property type="match status" value="2"/>
</dbReference>
<dbReference type="GO" id="GO:0007160">
    <property type="term" value="P:cell-matrix adhesion"/>
    <property type="evidence" value="ECO:0007669"/>
    <property type="project" value="TreeGrafter"/>
</dbReference>
<dbReference type="InterPro" id="IPR051298">
    <property type="entry name" value="Heme_transport/Cell_adhesion"/>
</dbReference>
<feature type="signal peptide" evidence="8">
    <location>
        <begin position="1"/>
        <end position="17"/>
    </location>
</feature>
<evidence type="ECO:0000256" key="3">
    <source>
        <dbReference type="ARBA" id="ARBA00022729"/>
    </source>
</evidence>
<dbReference type="PROSITE" id="PS00524">
    <property type="entry name" value="SMB_1"/>
    <property type="match status" value="1"/>
</dbReference>
<evidence type="ECO:0000256" key="6">
    <source>
        <dbReference type="PROSITE-ProRule" id="PRU01011"/>
    </source>
</evidence>
<evidence type="ECO:0000256" key="8">
    <source>
        <dbReference type="SAM" id="SignalP"/>
    </source>
</evidence>
<protein>
    <recommendedName>
        <fullName evidence="9">SMB domain-containing protein</fullName>
    </recommendedName>
</protein>
<dbReference type="PANTHER" id="PTHR22917:SF3">
    <property type="entry name" value="VITRONECTIN"/>
    <property type="match status" value="1"/>
</dbReference>
<feature type="repeat" description="Hemopexin" evidence="6">
    <location>
        <begin position="341"/>
        <end position="400"/>
    </location>
</feature>
<dbReference type="GO" id="GO:0050840">
    <property type="term" value="F:extracellular matrix binding"/>
    <property type="evidence" value="ECO:0007669"/>
    <property type="project" value="TreeGrafter"/>
</dbReference>
<feature type="compositionally biased region" description="Basic residues" evidence="7">
    <location>
        <begin position="296"/>
        <end position="314"/>
    </location>
</feature>
<keyword evidence="5" id="KW-1015">Disulfide bond</keyword>
<dbReference type="Proteomes" id="UP000824540">
    <property type="component" value="Unassembled WGS sequence"/>
</dbReference>
<dbReference type="PROSITE" id="PS50958">
    <property type="entry name" value="SMB_2"/>
    <property type="match status" value="1"/>
</dbReference>
<dbReference type="SMART" id="SM00120">
    <property type="entry name" value="HX"/>
    <property type="match status" value="3"/>
</dbReference>
<feature type="region of interest" description="Disordered" evidence="7">
    <location>
        <begin position="275"/>
        <end position="314"/>
    </location>
</feature>
<dbReference type="GO" id="GO:0005044">
    <property type="term" value="F:scavenger receptor activity"/>
    <property type="evidence" value="ECO:0007669"/>
    <property type="project" value="InterPro"/>
</dbReference>
<dbReference type="InterPro" id="IPR036024">
    <property type="entry name" value="Somatomedin_B-like_dom_sf"/>
</dbReference>
<proteinExistence type="predicted"/>
<dbReference type="PROSITE" id="PS51642">
    <property type="entry name" value="HEMOPEXIN_2"/>
    <property type="match status" value="2"/>
</dbReference>
<dbReference type="AlphaFoldDB" id="A0A8T2N244"/>
<keyword evidence="11" id="KW-1185">Reference proteome</keyword>
<dbReference type="InterPro" id="IPR001212">
    <property type="entry name" value="Somatomedin_B_dom"/>
</dbReference>
<keyword evidence="3 8" id="KW-0732">Signal</keyword>
<dbReference type="GO" id="GO:0030247">
    <property type="term" value="F:polysaccharide binding"/>
    <property type="evidence" value="ECO:0007669"/>
    <property type="project" value="InterPro"/>
</dbReference>
<dbReference type="InterPro" id="IPR036375">
    <property type="entry name" value="Hemopexin-like_dom_sf"/>
</dbReference>
<dbReference type="GO" id="GO:0005615">
    <property type="term" value="C:extracellular space"/>
    <property type="evidence" value="ECO:0007669"/>
    <property type="project" value="TreeGrafter"/>
</dbReference>
<dbReference type="GO" id="GO:0005178">
    <property type="term" value="F:integrin binding"/>
    <property type="evidence" value="ECO:0007669"/>
    <property type="project" value="TreeGrafter"/>
</dbReference>
<name>A0A8T2N244_9TELE</name>
<dbReference type="Pfam" id="PF00045">
    <property type="entry name" value="Hemopexin"/>
    <property type="match status" value="3"/>
</dbReference>
<evidence type="ECO:0000256" key="5">
    <source>
        <dbReference type="ARBA" id="ARBA00023157"/>
    </source>
</evidence>
<feature type="domain" description="SMB" evidence="9">
    <location>
        <begin position="18"/>
        <end position="61"/>
    </location>
</feature>
<keyword evidence="2" id="KW-0964">Secreted</keyword>
<dbReference type="GO" id="GO:0033627">
    <property type="term" value="P:cell adhesion mediated by integrin"/>
    <property type="evidence" value="ECO:0007669"/>
    <property type="project" value="TreeGrafter"/>
</dbReference>
<evidence type="ECO:0000256" key="1">
    <source>
        <dbReference type="ARBA" id="ARBA00004613"/>
    </source>
</evidence>
<sequence length="402" mass="45935">MDLRAVLLLAWVAIALAAEESCVGRCEAGFDSKKKCQCDSMCKFYESCCDDYETACLRKITRGDTFHDPEEEAAVLNSTTTPAPTTEPPTTTHTTVPAPTRPADPEANPCSGREYFFELDERAVMPGYPKLIKDGNKYWRFDDGVLDDDYPRDISVGFEKIPDDVDAAFALPATSHRGKEKVYFFKGDQYYQYEFKHQPSHEECVEMTKSSPSVLFSQYTDVYCDKWTNLFDVLFQMTPVQGHHHGPRFINKDWVGIKSPIDAVMAGRLYVAPKTPPTTDRAPIPGPGRGLGLGRVNKRRGKGQKRKSWAKSKRRQSRSPFLSLFDVFLYDDNYDNIYDTPEDIDLDLGLELKTEVDTQPVQNVYFFKRDKYYRVDLQTKRVDFANPPYPRSIAKYWLGCKT</sequence>
<feature type="repeat" description="Hemopexin" evidence="6">
    <location>
        <begin position="162"/>
        <end position="222"/>
    </location>
</feature>
<evidence type="ECO:0000256" key="4">
    <source>
        <dbReference type="ARBA" id="ARBA00022737"/>
    </source>
</evidence>
<comment type="subcellular location">
    <subcellularLocation>
        <location evidence="1">Secreted</location>
    </subcellularLocation>
</comment>
<dbReference type="PANTHER" id="PTHR22917">
    <property type="entry name" value="HEMOPEXIN DOMAIN-CONTAINING PROTEIN"/>
    <property type="match status" value="1"/>
</dbReference>
<evidence type="ECO:0000256" key="7">
    <source>
        <dbReference type="SAM" id="MobiDB-lite"/>
    </source>
</evidence>
<evidence type="ECO:0000259" key="9">
    <source>
        <dbReference type="PROSITE" id="PS50958"/>
    </source>
</evidence>
<keyword evidence="4" id="KW-0677">Repeat</keyword>
<feature type="chain" id="PRO_5035945051" description="SMB domain-containing protein" evidence="8">
    <location>
        <begin position="18"/>
        <end position="402"/>
    </location>
</feature>
<feature type="compositionally biased region" description="Low complexity" evidence="7">
    <location>
        <begin position="79"/>
        <end position="98"/>
    </location>
</feature>
<comment type="caution">
    <text evidence="10">The sequence shown here is derived from an EMBL/GenBank/DDBJ whole genome shotgun (WGS) entry which is preliminary data.</text>
</comment>
<organism evidence="10 11">
    <name type="scientific">Albula glossodonta</name>
    <name type="common">roundjaw bonefish</name>
    <dbReference type="NCBI Taxonomy" id="121402"/>
    <lineage>
        <taxon>Eukaryota</taxon>
        <taxon>Metazoa</taxon>
        <taxon>Chordata</taxon>
        <taxon>Craniata</taxon>
        <taxon>Vertebrata</taxon>
        <taxon>Euteleostomi</taxon>
        <taxon>Actinopterygii</taxon>
        <taxon>Neopterygii</taxon>
        <taxon>Teleostei</taxon>
        <taxon>Albuliformes</taxon>
        <taxon>Albulidae</taxon>
        <taxon>Albula</taxon>
    </lineage>
</organism>
<gene>
    <name evidence="10" type="ORF">JZ751_009371</name>
</gene>
<dbReference type="EMBL" id="JAFBMS010000168">
    <property type="protein sequence ID" value="KAG9333966.1"/>
    <property type="molecule type" value="Genomic_DNA"/>
</dbReference>
<dbReference type="InterPro" id="IPR020436">
    <property type="entry name" value="SMB_chordata"/>
</dbReference>
<reference evidence="10" key="1">
    <citation type="thesis" date="2021" institute="BYU ScholarsArchive" country="Provo, UT, USA">
        <title>Applications of and Algorithms for Genome Assembly and Genomic Analyses with an Emphasis on Marine Teleosts.</title>
        <authorList>
            <person name="Pickett B.D."/>
        </authorList>
    </citation>
    <scope>NUCLEOTIDE SEQUENCE</scope>
    <source>
        <strain evidence="10">HI-2016</strain>
    </source>
</reference>
<dbReference type="PRINTS" id="PR00022">
    <property type="entry name" value="SOMATOMEDINB"/>
</dbReference>
<dbReference type="GO" id="GO:0006955">
    <property type="term" value="P:immune response"/>
    <property type="evidence" value="ECO:0007669"/>
    <property type="project" value="InterPro"/>
</dbReference>
<evidence type="ECO:0000313" key="10">
    <source>
        <dbReference type="EMBL" id="KAG9333966.1"/>
    </source>
</evidence>
<dbReference type="SUPFAM" id="SSF50923">
    <property type="entry name" value="Hemopexin-like domain"/>
    <property type="match status" value="1"/>
</dbReference>
<accession>A0A8T2N244</accession>
<evidence type="ECO:0000313" key="11">
    <source>
        <dbReference type="Proteomes" id="UP000824540"/>
    </source>
</evidence>
<dbReference type="SUPFAM" id="SSF90188">
    <property type="entry name" value="Somatomedin B domain"/>
    <property type="match status" value="1"/>
</dbReference>
<evidence type="ECO:0000256" key="2">
    <source>
        <dbReference type="ARBA" id="ARBA00022525"/>
    </source>
</evidence>
<dbReference type="SMART" id="SM00201">
    <property type="entry name" value="SO"/>
    <property type="match status" value="1"/>
</dbReference>